<dbReference type="InterPro" id="IPR025202">
    <property type="entry name" value="PLD-like_dom"/>
</dbReference>
<evidence type="ECO:0000256" key="7">
    <source>
        <dbReference type="SAM" id="Phobius"/>
    </source>
</evidence>
<feature type="transmembrane region" description="Helical" evidence="7">
    <location>
        <begin position="12"/>
        <end position="32"/>
    </location>
</feature>
<evidence type="ECO:0000256" key="5">
    <source>
        <dbReference type="ARBA" id="ARBA00022963"/>
    </source>
</evidence>
<proteinExistence type="inferred from homology"/>
<dbReference type="SUPFAM" id="SSF56024">
    <property type="entry name" value="Phospholipase D/nuclease"/>
    <property type="match status" value="2"/>
</dbReference>
<gene>
    <name evidence="9" type="ORF">ACFQ2J_01785</name>
</gene>
<sequence length="482" mass="55494">MGRIRRFFKKKKVWVLIAFMIYLGVVIAYHTAFKPLPDGISYEGEVHELNDIEFFYDLTYENAAGEHVQERQVFQELYRTIGEAEEFIVADMFLFNGYTDGKYNFPEISENLTNAIIAQKEKHPDLKAVFITDPVNTVYHSYESKAIDRLRDNGVDVVITDLNELRDSNPLYSSLWRTFIQWFGQEGDGWIANPFAKNAPDVTLRSYMKLMNIKANHRKVLVTEDAAIVQTANPHNASGFHENVSFKVTGPIIKDILEAEKAVVDYSGEADFPDIDELEFEETSGPLKAQFLTEGKIYDGVIETLENVKEEDTVWLGMYYLADRTVIELLKDAAKRGATVNIVMDPNKTAFGHEKTGLPNLPVASELNDLDSENMNLRWYDVNIEQFHTKLLYVDKPEEDVIIGGSANYTNRNLDDLNLEADVKITGPSEEEVFQEVNAYFNRIWSNEDGHYTADYHEYQDNLTFLRNATYRIQKLFWFTTY</sequence>
<protein>
    <recommendedName>
        <fullName evidence="3">phospholipase D</fullName>
        <ecNumber evidence="3">3.1.4.4</ecNumber>
    </recommendedName>
</protein>
<dbReference type="CDD" id="cd09129">
    <property type="entry name" value="PLDc_unchar2_1"/>
    <property type="match status" value="1"/>
</dbReference>
<evidence type="ECO:0000256" key="6">
    <source>
        <dbReference type="ARBA" id="ARBA00023098"/>
    </source>
</evidence>
<reference evidence="10" key="1">
    <citation type="journal article" date="2019" name="Int. J. Syst. Evol. Microbiol.">
        <title>The Global Catalogue of Microorganisms (GCM) 10K type strain sequencing project: providing services to taxonomists for standard genome sequencing and annotation.</title>
        <authorList>
            <consortium name="The Broad Institute Genomics Platform"/>
            <consortium name="The Broad Institute Genome Sequencing Center for Infectious Disease"/>
            <person name="Wu L."/>
            <person name="Ma J."/>
        </authorList>
    </citation>
    <scope>NUCLEOTIDE SEQUENCE [LARGE SCALE GENOMIC DNA]</scope>
    <source>
        <strain evidence="10">CCUG 56607</strain>
    </source>
</reference>
<comment type="caution">
    <text evidence="9">The sequence shown here is derived from an EMBL/GenBank/DDBJ whole genome shotgun (WGS) entry which is preliminary data.</text>
</comment>
<organism evidence="9 10">
    <name type="scientific">Thalassobacillus hwangdonensis</name>
    <dbReference type="NCBI Taxonomy" id="546108"/>
    <lineage>
        <taxon>Bacteria</taxon>
        <taxon>Bacillati</taxon>
        <taxon>Bacillota</taxon>
        <taxon>Bacilli</taxon>
        <taxon>Bacillales</taxon>
        <taxon>Bacillaceae</taxon>
        <taxon>Thalassobacillus</taxon>
    </lineage>
</organism>
<comment type="catalytic activity">
    <reaction evidence="1">
        <text>a 1,2-diacyl-sn-glycero-3-phosphocholine + H2O = a 1,2-diacyl-sn-glycero-3-phosphate + choline + H(+)</text>
        <dbReference type="Rhea" id="RHEA:14445"/>
        <dbReference type="ChEBI" id="CHEBI:15354"/>
        <dbReference type="ChEBI" id="CHEBI:15377"/>
        <dbReference type="ChEBI" id="CHEBI:15378"/>
        <dbReference type="ChEBI" id="CHEBI:57643"/>
        <dbReference type="ChEBI" id="CHEBI:58608"/>
        <dbReference type="EC" id="3.1.4.4"/>
    </reaction>
</comment>
<feature type="domain" description="PLD phosphodiesterase" evidence="8">
    <location>
        <begin position="383"/>
        <end position="413"/>
    </location>
</feature>
<dbReference type="CDD" id="cd09130">
    <property type="entry name" value="PLDc_unchar2_2"/>
    <property type="match status" value="1"/>
</dbReference>
<dbReference type="PANTHER" id="PTHR43856:SF1">
    <property type="entry name" value="MITOCHONDRIAL CARDIOLIPIN HYDROLASE"/>
    <property type="match status" value="1"/>
</dbReference>
<evidence type="ECO:0000256" key="4">
    <source>
        <dbReference type="ARBA" id="ARBA00022801"/>
    </source>
</evidence>
<dbReference type="InterPro" id="IPR001736">
    <property type="entry name" value="PLipase_D/transphosphatidylase"/>
</dbReference>
<dbReference type="Gene3D" id="3.30.870.10">
    <property type="entry name" value="Endonuclease Chain A"/>
    <property type="match status" value="2"/>
</dbReference>
<dbReference type="EMBL" id="JBHTKL010000001">
    <property type="protein sequence ID" value="MFD1017916.1"/>
    <property type="molecule type" value="Genomic_DNA"/>
</dbReference>
<evidence type="ECO:0000256" key="1">
    <source>
        <dbReference type="ARBA" id="ARBA00000798"/>
    </source>
</evidence>
<keyword evidence="6" id="KW-0443">Lipid metabolism</keyword>
<evidence type="ECO:0000313" key="10">
    <source>
        <dbReference type="Proteomes" id="UP001596990"/>
    </source>
</evidence>
<accession>A0ABW3KXV0</accession>
<dbReference type="Proteomes" id="UP001596990">
    <property type="component" value="Unassembled WGS sequence"/>
</dbReference>
<evidence type="ECO:0000313" key="9">
    <source>
        <dbReference type="EMBL" id="MFD1017916.1"/>
    </source>
</evidence>
<dbReference type="InterPro" id="IPR051406">
    <property type="entry name" value="PLD_domain"/>
</dbReference>
<keyword evidence="4" id="KW-0378">Hydrolase</keyword>
<dbReference type="RefSeq" id="WP_386056032.1">
    <property type="nucleotide sequence ID" value="NZ_JBHTKL010000001.1"/>
</dbReference>
<evidence type="ECO:0000259" key="8">
    <source>
        <dbReference type="PROSITE" id="PS50035"/>
    </source>
</evidence>
<keyword evidence="7" id="KW-0472">Membrane</keyword>
<keyword evidence="10" id="KW-1185">Reference proteome</keyword>
<dbReference type="PANTHER" id="PTHR43856">
    <property type="entry name" value="CARDIOLIPIN HYDROLASE"/>
    <property type="match status" value="1"/>
</dbReference>
<dbReference type="Pfam" id="PF13091">
    <property type="entry name" value="PLDc_2"/>
    <property type="match status" value="1"/>
</dbReference>
<dbReference type="PROSITE" id="PS50035">
    <property type="entry name" value="PLD"/>
    <property type="match status" value="1"/>
</dbReference>
<name>A0ABW3KXV0_9BACI</name>
<keyword evidence="5" id="KW-0442">Lipid degradation</keyword>
<evidence type="ECO:0000256" key="3">
    <source>
        <dbReference type="ARBA" id="ARBA00012027"/>
    </source>
</evidence>
<keyword evidence="7" id="KW-0812">Transmembrane</keyword>
<keyword evidence="7" id="KW-1133">Transmembrane helix</keyword>
<dbReference type="EC" id="3.1.4.4" evidence="3"/>
<evidence type="ECO:0000256" key="2">
    <source>
        <dbReference type="ARBA" id="ARBA00008664"/>
    </source>
</evidence>
<comment type="similarity">
    <text evidence="2">Belongs to the phospholipase D family.</text>
</comment>